<dbReference type="EMBL" id="BSRL01000002">
    <property type="protein sequence ID" value="GLV68577.1"/>
    <property type="molecule type" value="Genomic_DNA"/>
</dbReference>
<name>A0AAI9KZV3_PECCC</name>
<reference evidence="3" key="2">
    <citation type="submission" date="2023-02" db="EMBL/GenBank/DDBJ databases">
        <title>Pectobacterium carotovorum subsp. carotovorum NBRC 12380.</title>
        <authorList>
            <person name="Ichikawa N."/>
            <person name="Sato H."/>
            <person name="Tonouchi N."/>
        </authorList>
    </citation>
    <scope>NUCLEOTIDE SEQUENCE</scope>
    <source>
        <strain evidence="3">NBRC 12380</strain>
    </source>
</reference>
<keyword evidence="1" id="KW-1133">Transmembrane helix</keyword>
<dbReference type="AlphaFoldDB" id="A0AAI9KZV3"/>
<keyword evidence="4" id="KW-1185">Reference proteome</keyword>
<gene>
    <name evidence="3" type="ORF">Pcaca03_10210</name>
    <name evidence="2" type="ORF">SOASR016_14040</name>
</gene>
<feature type="transmembrane region" description="Helical" evidence="1">
    <location>
        <begin position="160"/>
        <end position="182"/>
    </location>
</feature>
<keyword evidence="1" id="KW-0812">Transmembrane</keyword>
<dbReference type="Proteomes" id="UP001165145">
    <property type="component" value="Unassembled WGS sequence"/>
</dbReference>
<keyword evidence="1" id="KW-0472">Membrane</keyword>
<feature type="transmembrane region" description="Helical" evidence="1">
    <location>
        <begin position="12"/>
        <end position="31"/>
    </location>
</feature>
<dbReference type="RefSeq" id="WP_039507439.1">
    <property type="nucleotide sequence ID" value="NZ_BRLF01000002.1"/>
</dbReference>
<comment type="caution">
    <text evidence="3">The sequence shown here is derived from an EMBL/GenBank/DDBJ whole genome shotgun (WGS) entry which is preliminary data.</text>
</comment>
<evidence type="ECO:0000313" key="5">
    <source>
        <dbReference type="Proteomes" id="UP001165145"/>
    </source>
</evidence>
<reference evidence="2" key="1">
    <citation type="submission" date="2022-06" db="EMBL/GenBank/DDBJ databases">
        <title>Draft genome sequences of Pectobacterium carotovorum subsp. carotovorum str. NBRC12380.</title>
        <authorList>
            <person name="Wakabayashi Y."/>
            <person name="Kojima K."/>
        </authorList>
    </citation>
    <scope>NUCLEOTIDE SEQUENCE</scope>
    <source>
        <strain evidence="2">NBRC 12380</strain>
    </source>
</reference>
<dbReference type="Proteomes" id="UP001058167">
    <property type="component" value="Unassembled WGS sequence"/>
</dbReference>
<evidence type="ECO:0000313" key="4">
    <source>
        <dbReference type="Proteomes" id="UP001058167"/>
    </source>
</evidence>
<evidence type="ECO:0000313" key="2">
    <source>
        <dbReference type="EMBL" id="GKX46652.1"/>
    </source>
</evidence>
<proteinExistence type="predicted"/>
<sequence>MDSLNNSTFYLSLSVPLLFVAFVALLSFMINDMELSFKRRKYEETIKKAIKSGRINNEDIYLLAERWAVKREKVSVVLSFILSDYLNEKDCTNEQLEKIRNLIVWHQENDPFSDLPDNIRLQLQHLQSAAIGCQDDVIKLSKSLSDISISAKRQAKRERLMTYLSVILGVAGLVIGVIGLMYGTSR</sequence>
<evidence type="ECO:0000256" key="1">
    <source>
        <dbReference type="SAM" id="Phobius"/>
    </source>
</evidence>
<evidence type="ECO:0000313" key="3">
    <source>
        <dbReference type="EMBL" id="GLV68577.1"/>
    </source>
</evidence>
<dbReference type="EMBL" id="BRLF01000002">
    <property type="protein sequence ID" value="GKX46652.1"/>
    <property type="molecule type" value="Genomic_DNA"/>
</dbReference>
<accession>A0AAI9KZV3</accession>
<organism evidence="3 5">
    <name type="scientific">Pectobacterium carotovorum subsp. carotovorum</name>
    <name type="common">Erwinia carotovora subsp. carotovora</name>
    <dbReference type="NCBI Taxonomy" id="555"/>
    <lineage>
        <taxon>Bacteria</taxon>
        <taxon>Pseudomonadati</taxon>
        <taxon>Pseudomonadota</taxon>
        <taxon>Gammaproteobacteria</taxon>
        <taxon>Enterobacterales</taxon>
        <taxon>Pectobacteriaceae</taxon>
        <taxon>Pectobacterium</taxon>
    </lineage>
</organism>
<protein>
    <submittedName>
        <fullName evidence="3">Uncharacterized protein</fullName>
    </submittedName>
</protein>